<dbReference type="AlphaFoldDB" id="A0A0K9P7H3"/>
<organism evidence="5 6">
    <name type="scientific">Zostera marina</name>
    <name type="common">Eelgrass</name>
    <dbReference type="NCBI Taxonomy" id="29655"/>
    <lineage>
        <taxon>Eukaryota</taxon>
        <taxon>Viridiplantae</taxon>
        <taxon>Streptophyta</taxon>
        <taxon>Embryophyta</taxon>
        <taxon>Tracheophyta</taxon>
        <taxon>Spermatophyta</taxon>
        <taxon>Magnoliopsida</taxon>
        <taxon>Liliopsida</taxon>
        <taxon>Zosteraceae</taxon>
        <taxon>Zostera</taxon>
    </lineage>
</organism>
<dbReference type="InterPro" id="IPR008138">
    <property type="entry name" value="SapB_2"/>
</dbReference>
<protein>
    <recommendedName>
        <fullName evidence="4">Saposin B-type domain-containing protein</fullName>
    </recommendedName>
</protein>
<dbReference type="Proteomes" id="UP000036987">
    <property type="component" value="Unassembled WGS sequence"/>
</dbReference>
<evidence type="ECO:0000259" key="4">
    <source>
        <dbReference type="PROSITE" id="PS50015"/>
    </source>
</evidence>
<sequence length="242" mass="27335">MLRMGIQLFLVVLFFIVNLGTTDYASAIPTTDFQGIIRMDRAVNFIPNTKLSDESKKSGFFCDTCLDVSSEVTKILSDSDLSDKIEVFFAQLCQILPSDMESKCVDTAESYIEEIISYLQDLFEEENLCYDTGLCTENAEISQITHASKIQPLLMPLESDTNVCTVCLNATDAFINALDDPEMKIKVIKILFKACQQVENHVQQCQKLVFEYAPIFLSRIEKYMKNGELCTLLQLCSMDSDI</sequence>
<dbReference type="InterPro" id="IPR051428">
    <property type="entry name" value="Sphingo_Act-Surfact_Prot"/>
</dbReference>
<dbReference type="InterPro" id="IPR008139">
    <property type="entry name" value="SaposinB_dom"/>
</dbReference>
<dbReference type="PANTHER" id="PTHR11480:SF87">
    <property type="entry name" value="PROSAPOSIN-LIKE"/>
    <property type="match status" value="1"/>
</dbReference>
<name>A0A0K9P7H3_ZOSMR</name>
<dbReference type="Pfam" id="PF03489">
    <property type="entry name" value="SapB_2"/>
    <property type="match status" value="1"/>
</dbReference>
<dbReference type="GO" id="GO:0005615">
    <property type="term" value="C:extracellular space"/>
    <property type="evidence" value="ECO:0000318"/>
    <property type="project" value="GO_Central"/>
</dbReference>
<evidence type="ECO:0000256" key="2">
    <source>
        <dbReference type="ARBA" id="ARBA00023180"/>
    </source>
</evidence>
<dbReference type="EMBL" id="LFYR01001180">
    <property type="protein sequence ID" value="KMZ64105.1"/>
    <property type="molecule type" value="Genomic_DNA"/>
</dbReference>
<feature type="chain" id="PRO_5005527502" description="Saposin B-type domain-containing protein" evidence="3">
    <location>
        <begin position="28"/>
        <end position="242"/>
    </location>
</feature>
<dbReference type="InterPro" id="IPR011001">
    <property type="entry name" value="Saposin-like"/>
</dbReference>
<dbReference type="STRING" id="29655.A0A0K9P7H3"/>
<feature type="signal peptide" evidence="3">
    <location>
        <begin position="1"/>
        <end position="27"/>
    </location>
</feature>
<keyword evidence="2" id="KW-0325">Glycoprotein</keyword>
<dbReference type="Gene3D" id="1.10.225.10">
    <property type="entry name" value="Saposin-like"/>
    <property type="match status" value="2"/>
</dbReference>
<dbReference type="SMART" id="SM00741">
    <property type="entry name" value="SapB"/>
    <property type="match status" value="2"/>
</dbReference>
<gene>
    <name evidence="5" type="ORF">ZOSMA_381G00120</name>
</gene>
<accession>A0A0K9P7H3</accession>
<dbReference type="OMA" id="GTLFYCQ"/>
<evidence type="ECO:0000313" key="5">
    <source>
        <dbReference type="EMBL" id="KMZ64105.1"/>
    </source>
</evidence>
<feature type="domain" description="Saposin B-type" evidence="4">
    <location>
        <begin position="58"/>
        <end position="139"/>
    </location>
</feature>
<feature type="domain" description="Saposin B-type" evidence="4">
    <location>
        <begin position="160"/>
        <end position="240"/>
    </location>
</feature>
<evidence type="ECO:0000256" key="3">
    <source>
        <dbReference type="SAM" id="SignalP"/>
    </source>
</evidence>
<evidence type="ECO:0000313" key="6">
    <source>
        <dbReference type="Proteomes" id="UP000036987"/>
    </source>
</evidence>
<keyword evidence="6" id="KW-1185">Reference proteome</keyword>
<keyword evidence="1" id="KW-1015">Disulfide bond</keyword>
<dbReference type="SUPFAM" id="SSF47862">
    <property type="entry name" value="Saposin"/>
    <property type="match status" value="2"/>
</dbReference>
<dbReference type="OrthoDB" id="69496at2759"/>
<proteinExistence type="predicted"/>
<comment type="caution">
    <text evidence="5">The sequence shown here is derived from an EMBL/GenBank/DDBJ whole genome shotgun (WGS) entry which is preliminary data.</text>
</comment>
<dbReference type="PROSITE" id="PS50015">
    <property type="entry name" value="SAP_B"/>
    <property type="match status" value="2"/>
</dbReference>
<dbReference type="PANTHER" id="PTHR11480">
    <property type="entry name" value="SAPOSIN-RELATED"/>
    <property type="match status" value="1"/>
</dbReference>
<reference evidence="6" key="1">
    <citation type="journal article" date="2016" name="Nature">
        <title>The genome of the seagrass Zostera marina reveals angiosperm adaptation to the sea.</title>
        <authorList>
            <person name="Olsen J.L."/>
            <person name="Rouze P."/>
            <person name="Verhelst B."/>
            <person name="Lin Y.-C."/>
            <person name="Bayer T."/>
            <person name="Collen J."/>
            <person name="Dattolo E."/>
            <person name="De Paoli E."/>
            <person name="Dittami S."/>
            <person name="Maumus F."/>
            <person name="Michel G."/>
            <person name="Kersting A."/>
            <person name="Lauritano C."/>
            <person name="Lohaus R."/>
            <person name="Toepel M."/>
            <person name="Tonon T."/>
            <person name="Vanneste K."/>
            <person name="Amirebrahimi M."/>
            <person name="Brakel J."/>
            <person name="Bostroem C."/>
            <person name="Chovatia M."/>
            <person name="Grimwood J."/>
            <person name="Jenkins J.W."/>
            <person name="Jueterbock A."/>
            <person name="Mraz A."/>
            <person name="Stam W.T."/>
            <person name="Tice H."/>
            <person name="Bornberg-Bauer E."/>
            <person name="Green P.J."/>
            <person name="Pearson G.A."/>
            <person name="Procaccini G."/>
            <person name="Duarte C.M."/>
            <person name="Schmutz J."/>
            <person name="Reusch T.B.H."/>
            <person name="Van de Peer Y."/>
        </authorList>
    </citation>
    <scope>NUCLEOTIDE SEQUENCE [LARGE SCALE GENOMIC DNA]</scope>
    <source>
        <strain evidence="6">cv. Finnish</strain>
    </source>
</reference>
<keyword evidence="3" id="KW-0732">Signal</keyword>
<evidence type="ECO:0000256" key="1">
    <source>
        <dbReference type="ARBA" id="ARBA00023157"/>
    </source>
</evidence>